<keyword evidence="7" id="KW-0648">Protein biosynthesis</keyword>
<dbReference type="Gene3D" id="2.20.25.190">
    <property type="match status" value="1"/>
</dbReference>
<evidence type="ECO:0000256" key="5">
    <source>
        <dbReference type="RuleBase" id="RU364033"/>
    </source>
</evidence>
<dbReference type="EMBL" id="CATOUU010000425">
    <property type="protein sequence ID" value="CAI9929189.1"/>
    <property type="molecule type" value="Genomic_DNA"/>
</dbReference>
<dbReference type="InterPro" id="IPR007808">
    <property type="entry name" value="Elf1"/>
</dbReference>
<keyword evidence="5" id="KW-0804">Transcription</keyword>
<feature type="compositionally biased region" description="Basic and acidic residues" evidence="6">
    <location>
        <begin position="217"/>
        <end position="228"/>
    </location>
</feature>
<feature type="region of interest" description="Disordered" evidence="6">
    <location>
        <begin position="146"/>
        <end position="228"/>
    </location>
</feature>
<evidence type="ECO:0000313" key="9">
    <source>
        <dbReference type="Proteomes" id="UP001642409"/>
    </source>
</evidence>
<reference evidence="7" key="1">
    <citation type="submission" date="2023-06" db="EMBL/GenBank/DDBJ databases">
        <authorList>
            <person name="Kurt Z."/>
        </authorList>
    </citation>
    <scope>NUCLEOTIDE SEQUENCE</scope>
</reference>
<keyword evidence="5" id="KW-0805">Transcription regulation</keyword>
<keyword evidence="4 5" id="KW-0539">Nucleus</keyword>
<keyword evidence="5" id="KW-0479">Metal-binding</keyword>
<comment type="caution">
    <text evidence="7">The sequence shown here is derived from an EMBL/GenBank/DDBJ whole genome shotgun (WGS) entry which is preliminary data.</text>
</comment>
<keyword evidence="9" id="KW-1185">Reference proteome</keyword>
<evidence type="ECO:0000256" key="4">
    <source>
        <dbReference type="ARBA" id="ARBA00023242"/>
    </source>
</evidence>
<comment type="function">
    <text evidence="5">Transcription elongation factor implicated in the maintenance of proper chromatin structure in actively transcribed regions.</text>
</comment>
<comment type="similarity">
    <text evidence="2 5">Belongs to the ELOF1 family.</text>
</comment>
<evidence type="ECO:0000256" key="3">
    <source>
        <dbReference type="ARBA" id="ARBA00022833"/>
    </source>
</evidence>
<organism evidence="7">
    <name type="scientific">Hexamita inflata</name>
    <dbReference type="NCBI Taxonomy" id="28002"/>
    <lineage>
        <taxon>Eukaryota</taxon>
        <taxon>Metamonada</taxon>
        <taxon>Diplomonadida</taxon>
        <taxon>Hexamitidae</taxon>
        <taxon>Hexamitinae</taxon>
        <taxon>Hexamita</taxon>
    </lineage>
</organism>
<name>A0AA86NZV5_9EUKA</name>
<evidence type="ECO:0000256" key="1">
    <source>
        <dbReference type="ARBA" id="ARBA00004123"/>
    </source>
</evidence>
<evidence type="ECO:0000313" key="7">
    <source>
        <dbReference type="EMBL" id="CAI9929189.1"/>
    </source>
</evidence>
<keyword evidence="5" id="KW-0863">Zinc-finger</keyword>
<sequence length="228" mass="26054">MGKKRKAQEVQSTKPKQMKIFNCPVCKNANSVKISMKKQGTSVQAECNCSHCNKSFAMKNLSLLETEKNAYMYWVTYVREQSLYGARCPECKKYQGVVEIVLDNNKQLTGRLQCVECEATLLFNLKENETREELCIRVRARKAPYSKQELNPQPAKKGKQNRDEDDEAEDKAHAKQNKRQAKKTDEYSEETQSYHENDNDASDDQDFASESSASEKQVAKGDISDDDL</sequence>
<dbReference type="EMBL" id="CAXDID020000867">
    <property type="protein sequence ID" value="CAL6115265.1"/>
    <property type="molecule type" value="Genomic_DNA"/>
</dbReference>
<comment type="subcellular location">
    <subcellularLocation>
        <location evidence="1 5">Nucleus</location>
    </subcellularLocation>
</comment>
<gene>
    <name evidence="7" type="ORF">HINF_LOCUS16834</name>
    <name evidence="8" type="ORF">HINF_LOCUS78548</name>
</gene>
<dbReference type="GO" id="GO:0003746">
    <property type="term" value="F:translation elongation factor activity"/>
    <property type="evidence" value="ECO:0007669"/>
    <property type="project" value="UniProtKB-KW"/>
</dbReference>
<proteinExistence type="inferred from homology"/>
<evidence type="ECO:0000256" key="2">
    <source>
        <dbReference type="ARBA" id="ARBA00009730"/>
    </source>
</evidence>
<dbReference type="GO" id="GO:0005634">
    <property type="term" value="C:nucleus"/>
    <property type="evidence" value="ECO:0007669"/>
    <property type="project" value="UniProtKB-SubCell"/>
</dbReference>
<accession>A0AA86NZV5</accession>
<reference evidence="8 9" key="2">
    <citation type="submission" date="2024-07" db="EMBL/GenBank/DDBJ databases">
        <authorList>
            <person name="Akdeniz Z."/>
        </authorList>
    </citation>
    <scope>NUCLEOTIDE SEQUENCE [LARGE SCALE GENOMIC DNA]</scope>
</reference>
<evidence type="ECO:0000256" key="6">
    <source>
        <dbReference type="SAM" id="MobiDB-lite"/>
    </source>
</evidence>
<dbReference type="AlphaFoldDB" id="A0AA86NZV5"/>
<dbReference type="Pfam" id="PF05129">
    <property type="entry name" value="Zn_ribbon_Elf1"/>
    <property type="match status" value="1"/>
</dbReference>
<keyword evidence="7" id="KW-0251">Elongation factor</keyword>
<dbReference type="SUPFAM" id="SSF57783">
    <property type="entry name" value="Zinc beta-ribbon"/>
    <property type="match status" value="1"/>
</dbReference>
<evidence type="ECO:0000313" key="8">
    <source>
        <dbReference type="EMBL" id="CAL6115265.1"/>
    </source>
</evidence>
<dbReference type="Proteomes" id="UP001642409">
    <property type="component" value="Unassembled WGS sequence"/>
</dbReference>
<dbReference type="InterPro" id="IPR038567">
    <property type="entry name" value="T_Elf1_sf"/>
</dbReference>
<keyword evidence="3 5" id="KW-0862">Zinc</keyword>
<protein>
    <recommendedName>
        <fullName evidence="5">Transcription elongation factor 1 homolog</fullName>
    </recommendedName>
</protein>
<feature type="compositionally biased region" description="Basic and acidic residues" evidence="6">
    <location>
        <begin position="182"/>
        <end position="198"/>
    </location>
</feature>
<dbReference type="GO" id="GO:0008270">
    <property type="term" value="F:zinc ion binding"/>
    <property type="evidence" value="ECO:0007669"/>
    <property type="project" value="UniProtKB-KW"/>
</dbReference>